<keyword evidence="2" id="KW-1185">Reference proteome</keyword>
<proteinExistence type="predicted"/>
<organism evidence="1 2">
    <name type="scientific">Nostoc flagelliforme FACHB-838</name>
    <dbReference type="NCBI Taxonomy" id="2692904"/>
    <lineage>
        <taxon>Bacteria</taxon>
        <taxon>Bacillati</taxon>
        <taxon>Cyanobacteriota</taxon>
        <taxon>Cyanophyceae</taxon>
        <taxon>Nostocales</taxon>
        <taxon>Nostocaceae</taxon>
        <taxon>Nostoc</taxon>
    </lineage>
</organism>
<dbReference type="Gene3D" id="1.10.150.240">
    <property type="entry name" value="Putative phosphatase, domain 2"/>
    <property type="match status" value="1"/>
</dbReference>
<comment type="caution">
    <text evidence="1">The sequence shown here is derived from an EMBL/GenBank/DDBJ whole genome shotgun (WGS) entry which is preliminary data.</text>
</comment>
<dbReference type="InterPro" id="IPR023198">
    <property type="entry name" value="PGP-like_dom2"/>
</dbReference>
<dbReference type="CDD" id="cd04302">
    <property type="entry name" value="HAD_5NT"/>
    <property type="match status" value="1"/>
</dbReference>
<gene>
    <name evidence="1" type="ORF">H6G97_41370</name>
</gene>
<protein>
    <submittedName>
        <fullName evidence="1">HAD family hydrolase</fullName>
    </submittedName>
</protein>
<dbReference type="GO" id="GO:0016787">
    <property type="term" value="F:hydrolase activity"/>
    <property type="evidence" value="ECO:0007669"/>
    <property type="project" value="UniProtKB-KW"/>
</dbReference>
<sequence>MSTYAILFDLDGTLTDPKPGITRCIQYALSELGYRPPDADELHWCIGPPIKDSFSLLLKTSDNTVLEQAISLYRSRFATIGLFENSLYPQISETLDAIRFAGYKTFIATSKPHIYATQIIEHFGLSSLFDRVYGSELDGTRSVKADLIYHILVTEKLSPSCVVMVGDRKHDMIGAKHNHVTTIGITYGYGTEEELKTHGADLIAHTPDEIPKLLVYGW</sequence>
<reference evidence="1 2" key="1">
    <citation type="journal article" date="2020" name="ISME J.">
        <title>Comparative genomics reveals insights into cyanobacterial evolution and habitat adaptation.</title>
        <authorList>
            <person name="Chen M.Y."/>
            <person name="Teng W.K."/>
            <person name="Zhao L."/>
            <person name="Hu C.X."/>
            <person name="Zhou Y.K."/>
            <person name="Han B.P."/>
            <person name="Song L.R."/>
            <person name="Shu W.S."/>
        </authorList>
    </citation>
    <scope>NUCLEOTIDE SEQUENCE [LARGE SCALE GENOMIC DNA]</scope>
    <source>
        <strain evidence="1 2">FACHB-838</strain>
    </source>
</reference>
<name>A0ABR8E1H1_9NOSO</name>
<dbReference type="InterPro" id="IPR036412">
    <property type="entry name" value="HAD-like_sf"/>
</dbReference>
<dbReference type="EMBL" id="JACJSI010000284">
    <property type="protein sequence ID" value="MBD2535501.1"/>
    <property type="molecule type" value="Genomic_DNA"/>
</dbReference>
<dbReference type="PANTHER" id="PTHR43434:SF20">
    <property type="entry name" value="5'-NUCLEOTIDASE"/>
    <property type="match status" value="1"/>
</dbReference>
<evidence type="ECO:0000313" key="1">
    <source>
        <dbReference type="EMBL" id="MBD2535501.1"/>
    </source>
</evidence>
<keyword evidence="1" id="KW-0378">Hydrolase</keyword>
<dbReference type="Proteomes" id="UP000623440">
    <property type="component" value="Unassembled WGS sequence"/>
</dbReference>
<accession>A0ABR8E1H1</accession>
<dbReference type="Gene3D" id="3.40.50.1000">
    <property type="entry name" value="HAD superfamily/HAD-like"/>
    <property type="match status" value="1"/>
</dbReference>
<dbReference type="PANTHER" id="PTHR43434">
    <property type="entry name" value="PHOSPHOGLYCOLATE PHOSPHATASE"/>
    <property type="match status" value="1"/>
</dbReference>
<dbReference type="Pfam" id="PF13419">
    <property type="entry name" value="HAD_2"/>
    <property type="match status" value="1"/>
</dbReference>
<dbReference type="InterPro" id="IPR041492">
    <property type="entry name" value="HAD_2"/>
</dbReference>
<dbReference type="SUPFAM" id="SSF56784">
    <property type="entry name" value="HAD-like"/>
    <property type="match status" value="1"/>
</dbReference>
<dbReference type="InterPro" id="IPR023214">
    <property type="entry name" value="HAD_sf"/>
</dbReference>
<evidence type="ECO:0000313" key="2">
    <source>
        <dbReference type="Proteomes" id="UP000623440"/>
    </source>
</evidence>
<dbReference type="InterPro" id="IPR050155">
    <property type="entry name" value="HAD-like_hydrolase_sf"/>
</dbReference>
<dbReference type="RefSeq" id="WP_190946321.1">
    <property type="nucleotide sequence ID" value="NZ_JACJSI010000284.1"/>
</dbReference>